<evidence type="ECO:0000256" key="7">
    <source>
        <dbReference type="ARBA" id="ARBA00023288"/>
    </source>
</evidence>
<dbReference type="PANTHER" id="PTHR18896">
    <property type="entry name" value="PHOSPHOLIPASE D"/>
    <property type="match status" value="1"/>
</dbReference>
<dbReference type="Proteomes" id="UP000663851">
    <property type="component" value="Unassembled WGS sequence"/>
</dbReference>
<dbReference type="InterPro" id="IPR036871">
    <property type="entry name" value="PX_dom_sf"/>
</dbReference>
<evidence type="ECO:0000256" key="5">
    <source>
        <dbReference type="ARBA" id="ARBA00022963"/>
    </source>
</evidence>
<evidence type="ECO:0000256" key="8">
    <source>
        <dbReference type="ARBA" id="ARBA00037868"/>
    </source>
</evidence>
<evidence type="ECO:0000256" key="3">
    <source>
        <dbReference type="ARBA" id="ARBA00022737"/>
    </source>
</evidence>
<evidence type="ECO:0000256" key="10">
    <source>
        <dbReference type="SAM" id="MobiDB-lite"/>
    </source>
</evidence>
<feature type="domain" description="PX" evidence="12">
    <location>
        <begin position="78"/>
        <end position="208"/>
    </location>
</feature>
<dbReference type="SMART" id="SM00155">
    <property type="entry name" value="PLDc"/>
    <property type="match status" value="2"/>
</dbReference>
<dbReference type="InterPro" id="IPR016555">
    <property type="entry name" value="PLipase_D_euk"/>
</dbReference>
<sequence>MAHDESGGVRALVRYTAGMAELAIHAGHPDRKHNEYLPYPDENFNETVDQRLQRANKFTIEHIHNRGGQAFVPNLTVIVKSITADRTYAGFTEFLNPYLYCITVEHGRFEWCIYKRYRHFHDLHKALLQSVLIETKRSRSDLENRMQEENNENPCFPTRNDRMAFINDGIIRERCEILIEYLNKVLKHPKFRSHSATREFFGVSCLSFVYGISVSRKEGYLLKRSHDDYLGRHTFCLFRFCPDSCKCHHDRKWFAIKDTYLTYLRTDTHELRFPMLVDRGFQISTGLRNAATYRGVRIENLQRTLVIKCRTTRDCDEWKQHLLDLIEKAKSFVNGTASRFNSYAPKREKQLAYWFINGKSYMEAIAKALLTAKEEVFITDWWLSPEIMLIRPSDDETFRLDNILARIADAGVRVYVMIYKEMSFAVSLNSAYTKRVLNSKNNRGFIKVIRHPDHYPNGGVLFWSHHEKMVVIDQKIAFVGGIDLCYGRWDDDFMRLVDLGEDNDRTLKLPYELTAHKAALNDITLIETAQQASTRMVEQAGVISSKRNDLLRAAFSGSNKAGKDIKLAGQTQSSEKEHKMKNVTKKWMDSKKKGERPTSSNRRAVKDDAEAAIRPEKYARKWMKLAQKARKHADDSDDYEDIEDLQPACDPTPTIDRKHRFFIGKDYSNAYEKDFEALDKYSEDYIARDSVPRMPWHDEALVVFGSVARDVARHFIQRWNIHKCEKNLENDNYPFLLPKSYDDTEDLNVRNWKDFLESKPFHVDAQCVRSVGPWSIGTKSVEHSIQNAYIQMIDAAKHFIYIENQFFITISQDSQVRNQLADTLFRRIERAHQLHEKFRIYVVLPLLPGFDNINAVQAVLFFIMRSITKGDSSLLKRLERAGIPADDYISFFGMRNHDILMGRLVSEIIYVHSKLMIVDDHMAICGSANINDRSLLGQRDSEFCMVINDREEEKGQFNGKEVLVGKFCSSWRKRLFAMLLGILCENPNDIDVADPVSDEFYHYFRDVARKNTLIYEEVFATLPTDRVKEFSQVDSYTQAPKMQDTDPLQAQQKLKGIQGLVVAYPLYFLDNEDYLPSLRTPEVGVDISSGLNGKLVVESFLIVSTRTIMDV</sequence>
<dbReference type="Pfam" id="PF00787">
    <property type="entry name" value="PX"/>
    <property type="match status" value="1"/>
</dbReference>
<dbReference type="CDD" id="cd09138">
    <property type="entry name" value="PLDc_vPLD1_2_yPLD_like_1"/>
    <property type="match status" value="1"/>
</dbReference>
<protein>
    <recommendedName>
        <fullName evidence="9">Phospholipase</fullName>
        <ecNumber evidence="9">3.1.4.4</ecNumber>
    </recommendedName>
</protein>
<dbReference type="GO" id="GO:0006654">
    <property type="term" value="P:phosphatidic acid biosynthetic process"/>
    <property type="evidence" value="ECO:0007669"/>
    <property type="project" value="InterPro"/>
</dbReference>
<evidence type="ECO:0000256" key="1">
    <source>
        <dbReference type="ARBA" id="ARBA00000798"/>
    </source>
</evidence>
<dbReference type="SMART" id="SM00233">
    <property type="entry name" value="PH"/>
    <property type="match status" value="1"/>
</dbReference>
<dbReference type="SUPFAM" id="SSF64268">
    <property type="entry name" value="PX domain"/>
    <property type="match status" value="1"/>
</dbReference>
<organism evidence="13 14">
    <name type="scientific">Rotaria socialis</name>
    <dbReference type="NCBI Taxonomy" id="392032"/>
    <lineage>
        <taxon>Eukaryota</taxon>
        <taxon>Metazoa</taxon>
        <taxon>Spiralia</taxon>
        <taxon>Gnathifera</taxon>
        <taxon>Rotifera</taxon>
        <taxon>Eurotatoria</taxon>
        <taxon>Bdelloidea</taxon>
        <taxon>Philodinida</taxon>
        <taxon>Philodinidae</taxon>
        <taxon>Rotaria</taxon>
    </lineage>
</organism>
<feature type="domain" description="PLD phosphodiesterase" evidence="11">
    <location>
        <begin position="907"/>
        <end position="934"/>
    </location>
</feature>
<keyword evidence="7" id="KW-0449">Lipoprotein</keyword>
<comment type="catalytic activity">
    <reaction evidence="1 9">
        <text>a 1,2-diacyl-sn-glycero-3-phosphocholine + H2O = a 1,2-diacyl-sn-glycero-3-phosphate + choline + H(+)</text>
        <dbReference type="Rhea" id="RHEA:14445"/>
        <dbReference type="ChEBI" id="CHEBI:15354"/>
        <dbReference type="ChEBI" id="CHEBI:15377"/>
        <dbReference type="ChEBI" id="CHEBI:15378"/>
        <dbReference type="ChEBI" id="CHEBI:57643"/>
        <dbReference type="ChEBI" id="CHEBI:58608"/>
        <dbReference type="EC" id="3.1.4.4"/>
    </reaction>
</comment>
<dbReference type="Pfam" id="PF00614">
    <property type="entry name" value="PLDc"/>
    <property type="match status" value="1"/>
</dbReference>
<gene>
    <name evidence="13" type="ORF">HFQ381_LOCUS8007</name>
</gene>
<comment type="caution">
    <text evidence="13">The sequence shown here is derived from an EMBL/GenBank/DDBJ whole genome shotgun (WGS) entry which is preliminary data.</text>
</comment>
<comment type="subcellular location">
    <subcellularLocation>
        <location evidence="8">Endomembrane system</location>
        <topology evidence="8">Lipid-anchor</topology>
    </subcellularLocation>
</comment>
<evidence type="ECO:0000313" key="14">
    <source>
        <dbReference type="Proteomes" id="UP000663851"/>
    </source>
</evidence>
<comment type="similarity">
    <text evidence="2 9">Belongs to the phospholipase D family.</text>
</comment>
<feature type="region of interest" description="Disordered" evidence="10">
    <location>
        <begin position="568"/>
        <end position="610"/>
    </location>
</feature>
<dbReference type="PROSITE" id="PS50195">
    <property type="entry name" value="PX"/>
    <property type="match status" value="1"/>
</dbReference>
<dbReference type="InterPro" id="IPR001683">
    <property type="entry name" value="PX_dom"/>
</dbReference>
<keyword evidence="4 9" id="KW-0378">Hydrolase</keyword>
<evidence type="ECO:0000256" key="4">
    <source>
        <dbReference type="ARBA" id="ARBA00022801"/>
    </source>
</evidence>
<feature type="domain" description="PLD phosphodiesterase" evidence="11">
    <location>
        <begin position="461"/>
        <end position="488"/>
    </location>
</feature>
<dbReference type="GO" id="GO:0009395">
    <property type="term" value="P:phospholipid catabolic process"/>
    <property type="evidence" value="ECO:0007669"/>
    <property type="project" value="TreeGrafter"/>
</dbReference>
<name>A0A820BR70_9BILA</name>
<evidence type="ECO:0000259" key="12">
    <source>
        <dbReference type="PROSITE" id="PS50195"/>
    </source>
</evidence>
<dbReference type="SMART" id="SM00312">
    <property type="entry name" value="PX"/>
    <property type="match status" value="1"/>
</dbReference>
<dbReference type="InterPro" id="IPR001849">
    <property type="entry name" value="PH_domain"/>
</dbReference>
<keyword evidence="3" id="KW-0677">Repeat</keyword>
<dbReference type="GO" id="GO:0004630">
    <property type="term" value="F:phospholipase D activity"/>
    <property type="evidence" value="ECO:0007669"/>
    <property type="project" value="UniProtKB-UniRule"/>
</dbReference>
<dbReference type="CDD" id="cd09141">
    <property type="entry name" value="PLDc_vPLD1_2_yPLD_like_2"/>
    <property type="match status" value="1"/>
</dbReference>
<dbReference type="InterPro" id="IPR025202">
    <property type="entry name" value="PLD-like_dom"/>
</dbReference>
<dbReference type="SUPFAM" id="SSF50729">
    <property type="entry name" value="PH domain-like"/>
    <property type="match status" value="1"/>
</dbReference>
<evidence type="ECO:0000256" key="6">
    <source>
        <dbReference type="ARBA" id="ARBA00023098"/>
    </source>
</evidence>
<accession>A0A820BR70</accession>
<proteinExistence type="inferred from homology"/>
<keyword evidence="6" id="KW-0443">Lipid metabolism</keyword>
<dbReference type="InterPro" id="IPR015679">
    <property type="entry name" value="PLipase_D_fam"/>
</dbReference>
<feature type="compositionally biased region" description="Basic and acidic residues" evidence="10">
    <location>
        <begin position="574"/>
        <end position="596"/>
    </location>
</feature>
<dbReference type="SUPFAM" id="SSF56024">
    <property type="entry name" value="Phospholipase D/nuclease"/>
    <property type="match status" value="2"/>
</dbReference>
<dbReference type="GO" id="GO:0035556">
    <property type="term" value="P:intracellular signal transduction"/>
    <property type="evidence" value="ECO:0007669"/>
    <property type="project" value="InterPro"/>
</dbReference>
<evidence type="ECO:0000256" key="9">
    <source>
        <dbReference type="PIRNR" id="PIRNR009376"/>
    </source>
</evidence>
<dbReference type="GO" id="GO:0060627">
    <property type="term" value="P:regulation of vesicle-mediated transport"/>
    <property type="evidence" value="ECO:0007669"/>
    <property type="project" value="TreeGrafter"/>
</dbReference>
<keyword evidence="5 9" id="KW-0442">Lipid degradation</keyword>
<dbReference type="Pfam" id="PF13091">
    <property type="entry name" value="PLDc_2"/>
    <property type="match status" value="1"/>
</dbReference>
<dbReference type="Gene3D" id="3.30.870.10">
    <property type="entry name" value="Endonuclease Chain A"/>
    <property type="match status" value="2"/>
</dbReference>
<dbReference type="PROSITE" id="PS50035">
    <property type="entry name" value="PLD"/>
    <property type="match status" value="2"/>
</dbReference>
<evidence type="ECO:0000313" key="13">
    <source>
        <dbReference type="EMBL" id="CAF4210267.1"/>
    </source>
</evidence>
<dbReference type="AlphaFoldDB" id="A0A820BR70"/>
<dbReference type="Gene3D" id="2.30.29.30">
    <property type="entry name" value="Pleckstrin-homology domain (PH domain)/Phosphotyrosine-binding domain (PTB)"/>
    <property type="match status" value="1"/>
</dbReference>
<evidence type="ECO:0000256" key="2">
    <source>
        <dbReference type="ARBA" id="ARBA00008664"/>
    </source>
</evidence>
<dbReference type="InterPro" id="IPR011993">
    <property type="entry name" value="PH-like_dom_sf"/>
</dbReference>
<dbReference type="PIRSF" id="PIRSF009376">
    <property type="entry name" value="Phospholipase_D_euk"/>
    <property type="match status" value="1"/>
</dbReference>
<dbReference type="PANTHER" id="PTHR18896:SF76">
    <property type="entry name" value="PHOSPHOLIPASE"/>
    <property type="match status" value="1"/>
</dbReference>
<dbReference type="GO" id="GO:0012505">
    <property type="term" value="C:endomembrane system"/>
    <property type="evidence" value="ECO:0007669"/>
    <property type="project" value="UniProtKB-SubCell"/>
</dbReference>
<dbReference type="Gene3D" id="3.30.1520.10">
    <property type="entry name" value="Phox-like domain"/>
    <property type="match status" value="1"/>
</dbReference>
<dbReference type="InterPro" id="IPR001736">
    <property type="entry name" value="PLipase_D/transphosphatidylase"/>
</dbReference>
<evidence type="ECO:0000259" key="11">
    <source>
        <dbReference type="PROSITE" id="PS50035"/>
    </source>
</evidence>
<reference evidence="13" key="1">
    <citation type="submission" date="2021-02" db="EMBL/GenBank/DDBJ databases">
        <authorList>
            <person name="Nowell W R."/>
        </authorList>
    </citation>
    <scope>NUCLEOTIDE SEQUENCE</scope>
</reference>
<dbReference type="EMBL" id="CAJOBO010000392">
    <property type="protein sequence ID" value="CAF4210267.1"/>
    <property type="molecule type" value="Genomic_DNA"/>
</dbReference>
<dbReference type="GO" id="GO:0035091">
    <property type="term" value="F:phosphatidylinositol binding"/>
    <property type="evidence" value="ECO:0007669"/>
    <property type="project" value="InterPro"/>
</dbReference>
<dbReference type="EC" id="3.1.4.4" evidence="9"/>